<evidence type="ECO:0000313" key="13">
    <source>
        <dbReference type="Proteomes" id="UP001529491"/>
    </source>
</evidence>
<evidence type="ECO:0000256" key="3">
    <source>
        <dbReference type="ARBA" id="ARBA00022448"/>
    </source>
</evidence>
<dbReference type="InterPro" id="IPR051045">
    <property type="entry name" value="TonB-dependent_transducer"/>
</dbReference>
<evidence type="ECO:0000256" key="1">
    <source>
        <dbReference type="ARBA" id="ARBA00004383"/>
    </source>
</evidence>
<comment type="subcellular location">
    <subcellularLocation>
        <location evidence="1">Cell inner membrane</location>
        <topology evidence="1">Single-pass membrane protein</topology>
        <orientation evidence="1">Periplasmic side</orientation>
    </subcellularLocation>
</comment>
<dbReference type="InterPro" id="IPR037682">
    <property type="entry name" value="TonB_C"/>
</dbReference>
<proteinExistence type="inferred from homology"/>
<dbReference type="PANTHER" id="PTHR33446:SF14">
    <property type="entry name" value="PROTEIN TONB"/>
    <property type="match status" value="1"/>
</dbReference>
<dbReference type="Proteomes" id="UP001529491">
    <property type="component" value="Chromosome"/>
</dbReference>
<gene>
    <name evidence="12" type="ORF">RGE70_14855</name>
</gene>
<dbReference type="Gene3D" id="3.30.1150.10">
    <property type="match status" value="1"/>
</dbReference>
<keyword evidence="7" id="KW-0653">Protein transport</keyword>
<keyword evidence="5" id="KW-0997">Cell inner membrane</keyword>
<accession>A0ABZ0JWE2</accession>
<dbReference type="Pfam" id="PF03544">
    <property type="entry name" value="TonB_C"/>
    <property type="match status" value="1"/>
</dbReference>
<evidence type="ECO:0000256" key="8">
    <source>
        <dbReference type="ARBA" id="ARBA00022989"/>
    </source>
</evidence>
<evidence type="ECO:0000256" key="10">
    <source>
        <dbReference type="SAM" id="Phobius"/>
    </source>
</evidence>
<keyword evidence="13" id="KW-1185">Reference proteome</keyword>
<evidence type="ECO:0000259" key="11">
    <source>
        <dbReference type="PROSITE" id="PS52015"/>
    </source>
</evidence>
<evidence type="ECO:0000256" key="4">
    <source>
        <dbReference type="ARBA" id="ARBA00022475"/>
    </source>
</evidence>
<keyword evidence="4" id="KW-1003">Cell membrane</keyword>
<reference evidence="12 13" key="1">
    <citation type="submission" date="2023-10" db="EMBL/GenBank/DDBJ databases">
        <title>Complete genome sequence of Shewanella sp. DAU334.</title>
        <authorList>
            <person name="Lee Y.-S."/>
            <person name="Jeong H.-R."/>
            <person name="Hwang E.-J."/>
            <person name="Choi Y.-L."/>
            <person name="Kim G.-D."/>
        </authorList>
    </citation>
    <scope>NUCLEOTIDE SEQUENCE [LARGE SCALE GENOMIC DNA]</scope>
    <source>
        <strain evidence="12 13">DAU334</strain>
    </source>
</reference>
<comment type="similarity">
    <text evidence="2">Belongs to the TonB family.</text>
</comment>
<dbReference type="RefSeq" id="WP_310472228.1">
    <property type="nucleotide sequence ID" value="NZ_CP136522.1"/>
</dbReference>
<evidence type="ECO:0000256" key="5">
    <source>
        <dbReference type="ARBA" id="ARBA00022519"/>
    </source>
</evidence>
<dbReference type="PANTHER" id="PTHR33446">
    <property type="entry name" value="PROTEIN TONB-RELATED"/>
    <property type="match status" value="1"/>
</dbReference>
<keyword evidence="3" id="KW-0813">Transport</keyword>
<evidence type="ECO:0000256" key="9">
    <source>
        <dbReference type="ARBA" id="ARBA00023136"/>
    </source>
</evidence>
<feature type="transmembrane region" description="Helical" evidence="10">
    <location>
        <begin position="12"/>
        <end position="32"/>
    </location>
</feature>
<dbReference type="EMBL" id="CP136522">
    <property type="protein sequence ID" value="WOT04592.1"/>
    <property type="molecule type" value="Genomic_DNA"/>
</dbReference>
<dbReference type="InterPro" id="IPR006260">
    <property type="entry name" value="TonB/TolA_C"/>
</dbReference>
<dbReference type="NCBIfam" id="TIGR01352">
    <property type="entry name" value="tonB_Cterm"/>
    <property type="match status" value="1"/>
</dbReference>
<evidence type="ECO:0000256" key="2">
    <source>
        <dbReference type="ARBA" id="ARBA00006555"/>
    </source>
</evidence>
<evidence type="ECO:0000256" key="7">
    <source>
        <dbReference type="ARBA" id="ARBA00022927"/>
    </source>
</evidence>
<protein>
    <submittedName>
        <fullName evidence="12">TonB family protein</fullName>
    </submittedName>
</protein>
<feature type="domain" description="TonB C-terminal" evidence="11">
    <location>
        <begin position="124"/>
        <end position="214"/>
    </location>
</feature>
<organism evidence="12 13">
    <name type="scientific">Shewanella youngdeokensis</name>
    <dbReference type="NCBI Taxonomy" id="2999068"/>
    <lineage>
        <taxon>Bacteria</taxon>
        <taxon>Pseudomonadati</taxon>
        <taxon>Pseudomonadota</taxon>
        <taxon>Gammaproteobacteria</taxon>
        <taxon>Alteromonadales</taxon>
        <taxon>Shewanellaceae</taxon>
        <taxon>Shewanella</taxon>
    </lineage>
</organism>
<name>A0ABZ0JWE2_9GAMM</name>
<evidence type="ECO:0000256" key="6">
    <source>
        <dbReference type="ARBA" id="ARBA00022692"/>
    </source>
</evidence>
<dbReference type="PROSITE" id="PS52015">
    <property type="entry name" value="TONB_CTD"/>
    <property type="match status" value="1"/>
</dbReference>
<sequence length="214" mass="23028">MIAHGKGYRVAVLLARLLLSVGLTILLCYYLPASLNQRPGLQVATHKPTDIAVQLPEPQKQKTAVTKEADVKPVSAKVSTPVLTRLPVMSAVADMPISVPVLAVPSLTATSLPEVGPVMAGINDVDQPPELLRYIQPKMPVAGRKFKDGGRVLLRLIVEADGIVSHAEVLDATPEKVFDESAMKAARKWRFKPAVLSGEAVKVFVDVPINFKVS</sequence>
<keyword evidence="9 10" id="KW-0472">Membrane</keyword>
<keyword evidence="6 10" id="KW-0812">Transmembrane</keyword>
<dbReference type="SUPFAM" id="SSF74653">
    <property type="entry name" value="TolA/TonB C-terminal domain"/>
    <property type="match status" value="1"/>
</dbReference>
<evidence type="ECO:0000313" key="12">
    <source>
        <dbReference type="EMBL" id="WOT04592.1"/>
    </source>
</evidence>
<keyword evidence="8 10" id="KW-1133">Transmembrane helix</keyword>